<accession>A0A1G1XXL1</accession>
<evidence type="ECO:0000256" key="3">
    <source>
        <dbReference type="ARBA" id="ARBA00022801"/>
    </source>
</evidence>
<reference evidence="11 12" key="1">
    <citation type="journal article" date="2016" name="Nat. Commun.">
        <title>Thousands of microbial genomes shed light on interconnected biogeochemical processes in an aquifer system.</title>
        <authorList>
            <person name="Anantharaman K."/>
            <person name="Brown C.T."/>
            <person name="Hug L.A."/>
            <person name="Sharon I."/>
            <person name="Castelle C.J."/>
            <person name="Probst A.J."/>
            <person name="Thomas B.C."/>
            <person name="Singh A."/>
            <person name="Wilkins M.J."/>
            <person name="Karaoz U."/>
            <person name="Brodie E.L."/>
            <person name="Williams K.H."/>
            <person name="Hubbard S.S."/>
            <person name="Banfield J.F."/>
        </authorList>
    </citation>
    <scope>NUCLEOTIDE SEQUENCE [LARGE SCALE GENOMIC DNA]</scope>
</reference>
<feature type="active site" description="Proton acceptor" evidence="7">
    <location>
        <position position="85"/>
    </location>
</feature>
<evidence type="ECO:0000259" key="10">
    <source>
        <dbReference type="Pfam" id="PF00768"/>
    </source>
</evidence>
<evidence type="ECO:0000256" key="6">
    <source>
        <dbReference type="ARBA" id="ARBA00023316"/>
    </source>
</evidence>
<sequence length="301" mass="33714">MFNFITSLILASLLFPSGLNFFWQNQINFPLKSLAPVNEAPQKIINQSLGLKTTAKSILVVDEKTGTVLYQKNPNQVLPIASITKLMTALVFLDTKPDWKMEIEILDSDQRPGGMVYLLPGERVKVKDLFNLMLVASANEAAIALVRQTGLDNFNQKMNQKAQELGLKESYFLEPSGISPENVSSVTDLIKLIRVVFSQSEIIEAVTSPTLEFKVLNRERQVKAFNTDSLLTSFLNQSQYKISGGKTGHLDEAGYSLVAKIKKQNGPVFLVTLLGSESIRDRSQEIKGVVDWVERNYEWQK</sequence>
<feature type="active site" description="Acyl-ester intermediate" evidence="7">
    <location>
        <position position="82"/>
    </location>
</feature>
<feature type="domain" description="Peptidase S11 D-alanyl-D-alanine carboxypeptidase A N-terminal" evidence="10">
    <location>
        <begin position="52"/>
        <end position="273"/>
    </location>
</feature>
<dbReference type="PANTHER" id="PTHR21581">
    <property type="entry name" value="D-ALANYL-D-ALANINE CARBOXYPEPTIDASE"/>
    <property type="match status" value="1"/>
</dbReference>
<dbReference type="Pfam" id="PF00768">
    <property type="entry name" value="Peptidase_S11"/>
    <property type="match status" value="1"/>
</dbReference>
<evidence type="ECO:0000256" key="7">
    <source>
        <dbReference type="PIRSR" id="PIRSR618044-1"/>
    </source>
</evidence>
<dbReference type="GO" id="GO:0009252">
    <property type="term" value="P:peptidoglycan biosynthetic process"/>
    <property type="evidence" value="ECO:0007669"/>
    <property type="project" value="UniProtKB-KW"/>
</dbReference>
<dbReference type="Proteomes" id="UP000178930">
    <property type="component" value="Unassembled WGS sequence"/>
</dbReference>
<dbReference type="PRINTS" id="PR00725">
    <property type="entry name" value="DADACBPTASE1"/>
</dbReference>
<dbReference type="AlphaFoldDB" id="A0A1G1XXL1"/>
<feature type="binding site" evidence="8">
    <location>
        <position position="246"/>
    </location>
    <ligand>
        <name>substrate</name>
    </ligand>
</feature>
<name>A0A1G1XXL1_9BACT</name>
<evidence type="ECO:0000256" key="9">
    <source>
        <dbReference type="RuleBase" id="RU004016"/>
    </source>
</evidence>
<evidence type="ECO:0000313" key="11">
    <source>
        <dbReference type="EMBL" id="OGY44863.1"/>
    </source>
</evidence>
<evidence type="ECO:0000256" key="1">
    <source>
        <dbReference type="ARBA" id="ARBA00007164"/>
    </source>
</evidence>
<evidence type="ECO:0000313" key="12">
    <source>
        <dbReference type="Proteomes" id="UP000178930"/>
    </source>
</evidence>
<dbReference type="STRING" id="1797532.A2729_05590"/>
<dbReference type="InterPro" id="IPR018044">
    <property type="entry name" value="Peptidase_S11"/>
</dbReference>
<dbReference type="GO" id="GO:0009002">
    <property type="term" value="F:serine-type D-Ala-D-Ala carboxypeptidase activity"/>
    <property type="evidence" value="ECO:0007669"/>
    <property type="project" value="InterPro"/>
</dbReference>
<comment type="caution">
    <text evidence="11">The sequence shown here is derived from an EMBL/GenBank/DDBJ whole genome shotgun (WGS) entry which is preliminary data.</text>
</comment>
<dbReference type="Gene3D" id="3.40.710.10">
    <property type="entry name" value="DD-peptidase/beta-lactamase superfamily"/>
    <property type="match status" value="1"/>
</dbReference>
<dbReference type="SUPFAM" id="SSF56601">
    <property type="entry name" value="beta-lactamase/transpeptidase-like"/>
    <property type="match status" value="1"/>
</dbReference>
<keyword evidence="3" id="KW-0378">Hydrolase</keyword>
<dbReference type="GO" id="GO:0006508">
    <property type="term" value="P:proteolysis"/>
    <property type="evidence" value="ECO:0007669"/>
    <property type="project" value="InterPro"/>
</dbReference>
<comment type="similarity">
    <text evidence="1 9">Belongs to the peptidase S11 family.</text>
</comment>
<protein>
    <recommendedName>
        <fullName evidence="10">Peptidase S11 D-alanyl-D-alanine carboxypeptidase A N-terminal domain-containing protein</fullName>
    </recommendedName>
</protein>
<gene>
    <name evidence="11" type="ORF">A2729_05590</name>
</gene>
<organism evidence="11 12">
    <name type="scientific">Candidatus Buchananbacteria bacterium RIFCSPHIGHO2_01_FULL_39_14</name>
    <dbReference type="NCBI Taxonomy" id="1797532"/>
    <lineage>
        <taxon>Bacteria</taxon>
        <taxon>Candidatus Buchananiibacteriota</taxon>
    </lineage>
</organism>
<dbReference type="GO" id="GO:0071555">
    <property type="term" value="P:cell wall organization"/>
    <property type="evidence" value="ECO:0007669"/>
    <property type="project" value="UniProtKB-KW"/>
</dbReference>
<dbReference type="InterPro" id="IPR012338">
    <property type="entry name" value="Beta-lactam/transpept-like"/>
</dbReference>
<dbReference type="PANTHER" id="PTHR21581:SF26">
    <property type="entry name" value="D-ALANYL-D-ALANINE ENDOPEPTIDASE"/>
    <property type="match status" value="1"/>
</dbReference>
<feature type="active site" evidence="7">
    <location>
        <position position="137"/>
    </location>
</feature>
<proteinExistence type="inferred from homology"/>
<dbReference type="InterPro" id="IPR001967">
    <property type="entry name" value="Peptidase_S11_N"/>
</dbReference>
<keyword evidence="4" id="KW-0133">Cell shape</keyword>
<dbReference type="EMBL" id="MHIB01000011">
    <property type="protein sequence ID" value="OGY44863.1"/>
    <property type="molecule type" value="Genomic_DNA"/>
</dbReference>
<keyword evidence="5" id="KW-0573">Peptidoglycan synthesis</keyword>
<dbReference type="GO" id="GO:0008360">
    <property type="term" value="P:regulation of cell shape"/>
    <property type="evidence" value="ECO:0007669"/>
    <property type="project" value="UniProtKB-KW"/>
</dbReference>
<evidence type="ECO:0000256" key="5">
    <source>
        <dbReference type="ARBA" id="ARBA00022984"/>
    </source>
</evidence>
<evidence type="ECO:0000256" key="4">
    <source>
        <dbReference type="ARBA" id="ARBA00022960"/>
    </source>
</evidence>
<keyword evidence="2" id="KW-0732">Signal</keyword>
<evidence type="ECO:0000256" key="2">
    <source>
        <dbReference type="ARBA" id="ARBA00022729"/>
    </source>
</evidence>
<evidence type="ECO:0000256" key="8">
    <source>
        <dbReference type="PIRSR" id="PIRSR618044-2"/>
    </source>
</evidence>
<keyword evidence="6" id="KW-0961">Cell wall biogenesis/degradation</keyword>